<name>A0ABD0PTA9_CIRMR</name>
<sequence>TDRAVQLLLETSADNSSYYCDSLKACLVTTITSSGPSQSTIKLVATNMIANGKLAGRAKRVSLV</sequence>
<evidence type="ECO:0000313" key="3">
    <source>
        <dbReference type="Proteomes" id="UP001529510"/>
    </source>
</evidence>
<dbReference type="EMBL" id="JAMKFB020000013">
    <property type="protein sequence ID" value="KAL0177272.1"/>
    <property type="molecule type" value="Genomic_DNA"/>
</dbReference>
<dbReference type="PANTHER" id="PTHR14593:SF5">
    <property type="entry name" value="WD REPEAT-CONTAINING PROTEIN 11"/>
    <property type="match status" value="1"/>
</dbReference>
<feature type="non-terminal residue" evidence="2">
    <location>
        <position position="1"/>
    </location>
</feature>
<dbReference type="PANTHER" id="PTHR14593">
    <property type="entry name" value="WD REPEAT-CONTAINING PROTEIN 11"/>
    <property type="match status" value="1"/>
</dbReference>
<evidence type="ECO:0000313" key="2">
    <source>
        <dbReference type="EMBL" id="KAL0177272.1"/>
    </source>
</evidence>
<dbReference type="InterPro" id="IPR057854">
    <property type="entry name" value="TPR_WDR11"/>
</dbReference>
<dbReference type="InterPro" id="IPR039694">
    <property type="entry name" value="WDR11"/>
</dbReference>
<protein>
    <recommendedName>
        <fullName evidence="1">WDR11 TPR domain-containing protein</fullName>
    </recommendedName>
</protein>
<keyword evidence="3" id="KW-1185">Reference proteome</keyword>
<accession>A0ABD0PTA9</accession>
<dbReference type="Proteomes" id="UP001529510">
    <property type="component" value="Unassembled WGS sequence"/>
</dbReference>
<gene>
    <name evidence="2" type="ORF">M9458_026166</name>
</gene>
<comment type="caution">
    <text evidence="2">The sequence shown here is derived from an EMBL/GenBank/DDBJ whole genome shotgun (WGS) entry which is preliminary data.</text>
</comment>
<reference evidence="2 3" key="1">
    <citation type="submission" date="2024-05" db="EMBL/GenBank/DDBJ databases">
        <title>Genome sequencing and assembly of Indian major carp, Cirrhinus mrigala (Hamilton, 1822).</title>
        <authorList>
            <person name="Mohindra V."/>
            <person name="Chowdhury L.M."/>
            <person name="Lal K."/>
            <person name="Jena J.K."/>
        </authorList>
    </citation>
    <scope>NUCLEOTIDE SEQUENCE [LARGE SCALE GENOMIC DNA]</scope>
    <source>
        <strain evidence="2">CM1030</strain>
        <tissue evidence="2">Blood</tissue>
    </source>
</reference>
<proteinExistence type="predicted"/>
<feature type="domain" description="WDR11 TPR" evidence="1">
    <location>
        <begin position="3"/>
        <end position="53"/>
    </location>
</feature>
<evidence type="ECO:0000259" key="1">
    <source>
        <dbReference type="Pfam" id="PF23753"/>
    </source>
</evidence>
<dbReference type="Pfam" id="PF23753">
    <property type="entry name" value="TPR_WDR11"/>
    <property type="match status" value="1"/>
</dbReference>
<dbReference type="AlphaFoldDB" id="A0ABD0PTA9"/>
<organism evidence="2 3">
    <name type="scientific">Cirrhinus mrigala</name>
    <name type="common">Mrigala</name>
    <dbReference type="NCBI Taxonomy" id="683832"/>
    <lineage>
        <taxon>Eukaryota</taxon>
        <taxon>Metazoa</taxon>
        <taxon>Chordata</taxon>
        <taxon>Craniata</taxon>
        <taxon>Vertebrata</taxon>
        <taxon>Euteleostomi</taxon>
        <taxon>Actinopterygii</taxon>
        <taxon>Neopterygii</taxon>
        <taxon>Teleostei</taxon>
        <taxon>Ostariophysi</taxon>
        <taxon>Cypriniformes</taxon>
        <taxon>Cyprinidae</taxon>
        <taxon>Labeoninae</taxon>
        <taxon>Labeonini</taxon>
        <taxon>Cirrhinus</taxon>
    </lineage>
</organism>